<gene>
    <name evidence="1" type="ORF">ACFPRA_04345</name>
</gene>
<dbReference type="EMBL" id="JBHSNO010000005">
    <property type="protein sequence ID" value="MFC5588098.1"/>
    <property type="molecule type" value="Genomic_DNA"/>
</dbReference>
<sequence length="149" mass="16484">MAIATHSVNIPASVENVWAYVSQIENWATLVPAYKEHEQIDEQKSVWTFEGEFKGLKKTVKMELDITEFQAPSTIRFELKGLTDNFTGSGQFTAEESAEHTTMTGTVEVNAGGLSGAVLSPVLKMVLPKVTTRLTEKIARQIKQDKVLV</sequence>
<dbReference type="InterPro" id="IPR019587">
    <property type="entry name" value="Polyketide_cyclase/dehydratase"/>
</dbReference>
<dbReference type="Proteomes" id="UP001596109">
    <property type="component" value="Unassembled WGS sequence"/>
</dbReference>
<evidence type="ECO:0000313" key="2">
    <source>
        <dbReference type="Proteomes" id="UP001596109"/>
    </source>
</evidence>
<dbReference type="Gene3D" id="3.30.530.20">
    <property type="match status" value="1"/>
</dbReference>
<organism evidence="1 2">
    <name type="scientific">Sporosarcina soli</name>
    <dbReference type="NCBI Taxonomy" id="334736"/>
    <lineage>
        <taxon>Bacteria</taxon>
        <taxon>Bacillati</taxon>
        <taxon>Bacillota</taxon>
        <taxon>Bacilli</taxon>
        <taxon>Bacillales</taxon>
        <taxon>Caryophanaceae</taxon>
        <taxon>Sporosarcina</taxon>
    </lineage>
</organism>
<dbReference type="CDD" id="cd07812">
    <property type="entry name" value="SRPBCC"/>
    <property type="match status" value="1"/>
</dbReference>
<comment type="caution">
    <text evidence="1">The sequence shown here is derived from an EMBL/GenBank/DDBJ whole genome shotgun (WGS) entry which is preliminary data.</text>
</comment>
<dbReference type="SUPFAM" id="SSF55961">
    <property type="entry name" value="Bet v1-like"/>
    <property type="match status" value="1"/>
</dbReference>
<dbReference type="Pfam" id="PF10604">
    <property type="entry name" value="Polyketide_cyc2"/>
    <property type="match status" value="1"/>
</dbReference>
<accession>A0ABW0TH66</accession>
<dbReference type="RefSeq" id="WP_381431105.1">
    <property type="nucleotide sequence ID" value="NZ_JBHSNO010000005.1"/>
</dbReference>
<proteinExistence type="predicted"/>
<keyword evidence="2" id="KW-1185">Reference proteome</keyword>
<protein>
    <submittedName>
        <fullName evidence="1">CoxG family protein</fullName>
    </submittedName>
</protein>
<reference evidence="2" key="1">
    <citation type="journal article" date="2019" name="Int. J. Syst. Evol. Microbiol.">
        <title>The Global Catalogue of Microorganisms (GCM) 10K type strain sequencing project: providing services to taxonomists for standard genome sequencing and annotation.</title>
        <authorList>
            <consortium name="The Broad Institute Genomics Platform"/>
            <consortium name="The Broad Institute Genome Sequencing Center for Infectious Disease"/>
            <person name="Wu L."/>
            <person name="Ma J."/>
        </authorList>
    </citation>
    <scope>NUCLEOTIDE SEQUENCE [LARGE SCALE GENOMIC DNA]</scope>
    <source>
        <strain evidence="2">CGMCC 4.1434</strain>
    </source>
</reference>
<name>A0ABW0TH66_9BACL</name>
<dbReference type="InterPro" id="IPR023393">
    <property type="entry name" value="START-like_dom_sf"/>
</dbReference>
<evidence type="ECO:0000313" key="1">
    <source>
        <dbReference type="EMBL" id="MFC5588098.1"/>
    </source>
</evidence>